<feature type="region of interest" description="Disordered" evidence="13">
    <location>
        <begin position="187"/>
        <end position="222"/>
    </location>
</feature>
<reference evidence="14 15" key="1">
    <citation type="submission" date="2016-07" db="EMBL/GenBank/DDBJ databases">
        <title>Pervasive Adenine N6-methylation of Active Genes in Fungi.</title>
        <authorList>
            <consortium name="DOE Joint Genome Institute"/>
            <person name="Mondo S.J."/>
            <person name="Dannebaum R.O."/>
            <person name="Kuo R.C."/>
            <person name="Labutti K."/>
            <person name="Haridas S."/>
            <person name="Kuo A."/>
            <person name="Salamov A."/>
            <person name="Ahrendt S.R."/>
            <person name="Lipzen A."/>
            <person name="Sullivan W."/>
            <person name="Andreopoulos W.B."/>
            <person name="Clum A."/>
            <person name="Lindquist E."/>
            <person name="Daum C."/>
            <person name="Ramamoorthy G.K."/>
            <person name="Gryganskyi A."/>
            <person name="Culley D."/>
            <person name="Magnuson J.K."/>
            <person name="James T.Y."/>
            <person name="O'Malley M.A."/>
            <person name="Stajich J.E."/>
            <person name="Spatafora J.W."/>
            <person name="Visel A."/>
            <person name="Grigoriev I.V."/>
        </authorList>
    </citation>
    <scope>NUCLEOTIDE SEQUENCE [LARGE SCALE GENOMIC DNA]</scope>
    <source>
        <strain evidence="14 15">68-887.2</strain>
    </source>
</reference>
<dbReference type="OrthoDB" id="3361333at2759"/>
<dbReference type="STRING" id="71784.A0A1Y2AHH2"/>
<accession>A0A1Y2AHH2</accession>
<comment type="similarity">
    <text evidence="4">Belongs to the DASH complex SPC19 family.</text>
</comment>
<gene>
    <name evidence="14" type="ORF">BCR39DRAFT_552417</name>
</gene>
<evidence type="ECO:0000313" key="14">
    <source>
        <dbReference type="EMBL" id="ORY22033.1"/>
    </source>
</evidence>
<dbReference type="EMBL" id="MCFC01000099">
    <property type="protein sequence ID" value="ORY22033.1"/>
    <property type="molecule type" value="Genomic_DNA"/>
</dbReference>
<evidence type="ECO:0000256" key="10">
    <source>
        <dbReference type="ARBA" id="ARBA00023242"/>
    </source>
</evidence>
<evidence type="ECO:0000256" key="4">
    <source>
        <dbReference type="ARBA" id="ARBA00008952"/>
    </source>
</evidence>
<dbReference type="GO" id="GO:0005876">
    <property type="term" value="C:spindle microtubule"/>
    <property type="evidence" value="ECO:0007669"/>
    <property type="project" value="InterPro"/>
</dbReference>
<evidence type="ECO:0000256" key="9">
    <source>
        <dbReference type="ARBA" id="ARBA00023212"/>
    </source>
</evidence>
<evidence type="ECO:0000256" key="3">
    <source>
        <dbReference type="ARBA" id="ARBA00004629"/>
    </source>
</evidence>
<name>A0A1Y2AHH2_9TREE</name>
<keyword evidence="9" id="KW-0206">Cytoskeleton</keyword>
<evidence type="ECO:0000256" key="13">
    <source>
        <dbReference type="SAM" id="MobiDB-lite"/>
    </source>
</evidence>
<evidence type="ECO:0000256" key="8">
    <source>
        <dbReference type="ARBA" id="ARBA00022838"/>
    </source>
</evidence>
<evidence type="ECO:0000256" key="7">
    <source>
        <dbReference type="ARBA" id="ARBA00022490"/>
    </source>
</evidence>
<dbReference type="InParanoid" id="A0A1Y2AHH2"/>
<proteinExistence type="inferred from homology"/>
<dbReference type="AlphaFoldDB" id="A0A1Y2AHH2"/>
<keyword evidence="11" id="KW-0137">Centromere</keyword>
<evidence type="ECO:0000256" key="5">
    <source>
        <dbReference type="ARBA" id="ARBA00016329"/>
    </source>
</evidence>
<evidence type="ECO:0000256" key="2">
    <source>
        <dbReference type="ARBA" id="ARBA00004186"/>
    </source>
</evidence>
<evidence type="ECO:0000256" key="6">
    <source>
        <dbReference type="ARBA" id="ARBA00022454"/>
    </source>
</evidence>
<evidence type="ECO:0000313" key="15">
    <source>
        <dbReference type="Proteomes" id="UP000193986"/>
    </source>
</evidence>
<comment type="caution">
    <text evidence="14">The sequence shown here is derived from an EMBL/GenBank/DDBJ whole genome shotgun (WGS) entry which is preliminary data.</text>
</comment>
<dbReference type="PANTHER" id="PTHR28262">
    <property type="entry name" value="DASH COMPLEX SUBUNIT SPC19"/>
    <property type="match status" value="1"/>
</dbReference>
<dbReference type="InterPro" id="IPR013251">
    <property type="entry name" value="DASH_Spc19"/>
</dbReference>
<dbReference type="PANTHER" id="PTHR28262:SF1">
    <property type="entry name" value="DASH COMPLEX SUBUNIT SPC19"/>
    <property type="match status" value="1"/>
</dbReference>
<keyword evidence="7" id="KW-0963">Cytoplasm</keyword>
<evidence type="ECO:0000256" key="12">
    <source>
        <dbReference type="ARBA" id="ARBA00032583"/>
    </source>
</evidence>
<dbReference type="GO" id="GO:0008608">
    <property type="term" value="P:attachment of spindle microtubules to kinetochore"/>
    <property type="evidence" value="ECO:0007669"/>
    <property type="project" value="InterPro"/>
</dbReference>
<keyword evidence="6" id="KW-0158">Chromosome</keyword>
<evidence type="ECO:0000256" key="1">
    <source>
        <dbReference type="ARBA" id="ARBA00004123"/>
    </source>
</evidence>
<dbReference type="GO" id="GO:0042729">
    <property type="term" value="C:DASH complex"/>
    <property type="evidence" value="ECO:0007669"/>
    <property type="project" value="InterPro"/>
</dbReference>
<dbReference type="Proteomes" id="UP000193986">
    <property type="component" value="Unassembled WGS sequence"/>
</dbReference>
<sequence length="270" mass="29728">MNVMTDVAFVFNPTHARWRLEDQSKQLPPFSLSQRRVCQPVIYNLLPLRSYVGPSVTTSSASKMTTQAPRESHFTLPLPQSDFLAHLEECISATESCSSTLQKGVERLEPGTKDLPRLTKILRNKHHYLLLPHPTIQSHTAALSTSLAPQIDALITKAENLVQGQSGRVDRLAERLSILQSARLPRSNPTPIVDTDKTVKSTGLGPERGDEQGTEGNQQSCKISHLEMKDLSVGQRRKVVMLRGKRERLEKEREKLLSGAGAGGGGGVLV</sequence>
<organism evidence="14 15">
    <name type="scientific">Naematelia encephala</name>
    <dbReference type="NCBI Taxonomy" id="71784"/>
    <lineage>
        <taxon>Eukaryota</taxon>
        <taxon>Fungi</taxon>
        <taxon>Dikarya</taxon>
        <taxon>Basidiomycota</taxon>
        <taxon>Agaricomycotina</taxon>
        <taxon>Tremellomycetes</taxon>
        <taxon>Tremellales</taxon>
        <taxon>Naemateliaceae</taxon>
        <taxon>Naematelia</taxon>
    </lineage>
</organism>
<keyword evidence="8" id="KW-0995">Kinetochore</keyword>
<keyword evidence="15" id="KW-1185">Reference proteome</keyword>
<keyword evidence="10" id="KW-0539">Nucleus</keyword>
<evidence type="ECO:0000256" key="11">
    <source>
        <dbReference type="ARBA" id="ARBA00023328"/>
    </source>
</evidence>
<dbReference type="Pfam" id="PF08287">
    <property type="entry name" value="DASH_Spc19"/>
    <property type="match status" value="1"/>
</dbReference>
<comment type="subcellular location">
    <subcellularLocation>
        <location evidence="3">Chromosome</location>
        <location evidence="3">Centromere</location>
        <location evidence="3">Kinetochore</location>
    </subcellularLocation>
    <subcellularLocation>
        <location evidence="2">Cytoplasm</location>
        <location evidence="2">Cytoskeleton</location>
        <location evidence="2">Spindle</location>
    </subcellularLocation>
    <subcellularLocation>
        <location evidence="1">Nucleus</location>
    </subcellularLocation>
</comment>
<protein>
    <recommendedName>
        <fullName evidence="5">DASH complex subunit SPC19</fullName>
    </recommendedName>
    <alternativeName>
        <fullName evidence="12">Outer kinetochore protein SPC19</fullName>
    </alternativeName>
</protein>